<dbReference type="SUPFAM" id="SSF81383">
    <property type="entry name" value="F-box domain"/>
    <property type="match status" value="1"/>
</dbReference>
<feature type="region of interest" description="Disordered" evidence="1">
    <location>
        <begin position="975"/>
        <end position="1047"/>
    </location>
</feature>
<feature type="compositionally biased region" description="Low complexity" evidence="1">
    <location>
        <begin position="741"/>
        <end position="756"/>
    </location>
</feature>
<feature type="region of interest" description="Disordered" evidence="1">
    <location>
        <begin position="809"/>
        <end position="830"/>
    </location>
</feature>
<dbReference type="SUPFAM" id="SSF50978">
    <property type="entry name" value="WD40 repeat-like"/>
    <property type="match status" value="1"/>
</dbReference>
<protein>
    <recommendedName>
        <fullName evidence="3">F-box domain-containing protein</fullName>
    </recommendedName>
</protein>
<feature type="transmembrane region" description="Helical" evidence="2">
    <location>
        <begin position="156"/>
        <end position="174"/>
    </location>
</feature>
<feature type="region of interest" description="Disordered" evidence="1">
    <location>
        <begin position="730"/>
        <end position="782"/>
    </location>
</feature>
<dbReference type="Proteomes" id="UP000192596">
    <property type="component" value="Unassembled WGS sequence"/>
</dbReference>
<comment type="caution">
    <text evidence="4">The sequence shown here is derived from an EMBL/GenBank/DDBJ whole genome shotgun (WGS) entry which is preliminary data.</text>
</comment>
<feature type="region of interest" description="Disordered" evidence="1">
    <location>
        <begin position="567"/>
        <end position="595"/>
    </location>
</feature>
<feature type="transmembrane region" description="Helical" evidence="2">
    <location>
        <begin position="373"/>
        <end position="392"/>
    </location>
</feature>
<feature type="transmembrane region" description="Helical" evidence="2">
    <location>
        <begin position="116"/>
        <end position="135"/>
    </location>
</feature>
<feature type="compositionally biased region" description="Polar residues" evidence="1">
    <location>
        <begin position="759"/>
        <end position="771"/>
    </location>
</feature>
<feature type="region of interest" description="Disordered" evidence="1">
    <location>
        <begin position="2047"/>
        <end position="2074"/>
    </location>
</feature>
<keyword evidence="2" id="KW-0812">Transmembrane</keyword>
<evidence type="ECO:0000259" key="3">
    <source>
        <dbReference type="PROSITE" id="PS50181"/>
    </source>
</evidence>
<evidence type="ECO:0000313" key="4">
    <source>
        <dbReference type="EMBL" id="OQO09390.1"/>
    </source>
</evidence>
<dbReference type="InterPro" id="IPR036322">
    <property type="entry name" value="WD40_repeat_dom_sf"/>
</dbReference>
<dbReference type="GO" id="GO:0006511">
    <property type="term" value="P:ubiquitin-dependent protein catabolic process"/>
    <property type="evidence" value="ECO:0007669"/>
    <property type="project" value="TreeGrafter"/>
</dbReference>
<dbReference type="OrthoDB" id="66726at2759"/>
<dbReference type="STRING" id="1507870.A0A1V8TDD2"/>
<feature type="compositionally biased region" description="Basic and acidic residues" evidence="1">
    <location>
        <begin position="1033"/>
        <end position="1046"/>
    </location>
</feature>
<feature type="region of interest" description="Disordered" evidence="1">
    <location>
        <begin position="1997"/>
        <end position="2028"/>
    </location>
</feature>
<feature type="region of interest" description="Disordered" evidence="1">
    <location>
        <begin position="862"/>
        <end position="953"/>
    </location>
</feature>
<sequence length="2074" mass="225247">MDHLTTTNASIIPGAMDLLLVFPRLAQRAGSFAGQYMPDIINGAWSGGSVIAEATGGQNMANGTVTNTSAILAQHTATALDAVLREAWSQGSAEESTSMFGTMLETVGKLKNFGGIFAYLTSRWALATFTVAIVLNRAQFYASSREHLRIRWHTRLAIYLPVTMMFGYQMLRVLEALRCQTSPDFSQLRYGDPAKNLSIDFGGETGFLYELSSRLLYWKDDEACCFDRDMSLPGLSGDASKLRGSMSLLFSFFLTLCGAQFLETVACSLQGVLPVPETGMTIFEHSLAFAECEAMISSSLGLGFFGRLPTPETASTAATEGAKVLFTRSQILQRLNVPPEVLLVCLITCCSQFSSAILAITGKRHKVRLVNTAIWGSCYMAAFLWSFLRIFMQPIQSIADLGVLRFPTVCVVGFIPHVIVLFGIVGCGAIYGLAFLITMTSVPHADGENLSLKQRAAWTYQNLQANVQMSQSSSIRIKMSEDFYTALLKVGFSVLTAASEAVYLNAGTRVQVAQMTWVERKRLDEMAGQLLARSSKHTLHIPTELLGGEIARGVDFTDEQNFAIGTSPYARERKSKQRGSKDGKANANQAESGLGVSQRRTRMQLTFDFVTGVFWLSVATNADLLLAMLSEIGVQGKPAWLVKLSTTGGKVVAVTSPDGAKPDNLEFYILNSDGGFTLPTDPNVDVEAEMRRKLEHTGTYTTEDSLDKNVYSWWRSGGWFGDLDNSGDYEQSIADDDDDASVVSSSTNASMSDAWSDLSEGSGTRTPTQRDPYSAHETRTNGGLDVASLSRLLNPQTLADREEARMLSLSLQSDRPMTRSQYRRNTDRQRAELLMGPRSASNPAEEEEHDIERFILERRSVTRTRDHTAANWESGAEGMGAGGPQPSGSVRFHFAQFPGPFMQPEPNTFTTQSSTQESSQTPPSTDQYGLHDDSPGGVELPPDSDASHTAVDGHESITSAEQLALDAAFAASLQEAGPGGRHGSRRLSRISPTGSVSPPPSTPSAVIRNRIEEYEKASTPPTHKKRSGPAFEILKKPRAPGDKRSPITELPNEVLTHALAHLTPSDLSSVSLVSKRFHQLVTTPHAWRSAFSRFFPGAESVNALERDSDDEADVVVRTERRAFTRLTALASWRSEYILRTRLLRSLSRGKPVQAIASASSSRAGQSHTATPVVMYNSQLFTTVNHLDATFGTGLNKRFPRFIHGADDVGTASSSDPTLAKPDQWGLTDPQSFLQFSERFPGDAQYGLGPGEVIGVPNVMDVSQAYGMVHGEGSPGGLIYFRSTEEMRGRFLLCSSAMTEPEVGIPKILSAREAICSIWLAKSNAIPSLTDGLIGMISGSSAGVLTAYAIGSGPGSGRREDRYTRGEMTARWALSPGVPLVAINIDNEYSMARQSQNRVWATVLNALGEVFYLTKFPRRPDVDRGTRMDDEAIERTAWLTGRTVYWNVVEPSRRVARPDPYAESRVDGSYSPRSSWNGMCLSKAQIMAETREIEDFAARKPKHFQKACIGWDIQRKLEVDFAADDGHNAGEGIFVINCGLDEESEASIKRYTRCRVQDMPAALQTSTPSLTTASAGTSTPPSLFGGTPSTPPTSAPTTFSFDSLEQTLSREDFDGNITPRPLIEEWRISTLLFGGLRHVQVLASAIDKSTHATQIFSEDPLLGFPGRSAASSPTFTPMSADTVASKPADIPGQRARLMAIGTHTGSVLVWDMRAPLPRDAETINSVEPVRIIYTDSPQISSLALSSLYLLHGGNDGLVQAWDLLASSTEPVRTLNSKFASRARRRLIVAQASPQGVGINLFAAGAICLDPDPTVLRGMVSIGTVLLYWSFSSSAADQYRSQKRRLRRSERGSNNAGERLAGVTRSNVKDYIANEKLELEREKQQRRKETQRFAGRFGTELLDGSEEEMIAYAAMLSQETHEQELVRWSSDTTSTTGSAAEAISNGNSAIISDTATPAQSPSPRAIIPKSDEEFDADVAEAIRLSLAASNAAAPFDIPIRKAKTKGGKKTSSNKTSPKSSPSAIAGSSRGVEMGDLDFAIQLSLAEEQSRADVTVNGNGRAVSGDLVSGKGKGRVN</sequence>
<dbReference type="InterPro" id="IPR015943">
    <property type="entry name" value="WD40/YVTN_repeat-like_dom_sf"/>
</dbReference>
<feature type="transmembrane region" description="Helical" evidence="2">
    <location>
        <begin position="412"/>
        <end position="437"/>
    </location>
</feature>
<proteinExistence type="predicted"/>
<feature type="transmembrane region" description="Helical" evidence="2">
    <location>
        <begin position="341"/>
        <end position="361"/>
    </location>
</feature>
<feature type="compositionally biased region" description="Low complexity" evidence="1">
    <location>
        <begin position="910"/>
        <end position="925"/>
    </location>
</feature>
<dbReference type="PROSITE" id="PS50181">
    <property type="entry name" value="FBOX"/>
    <property type="match status" value="1"/>
</dbReference>
<dbReference type="PANTHER" id="PTHR22696:SF1">
    <property type="entry name" value="E3 UBIQUITIN-PROTEIN LIGASE RNF26"/>
    <property type="match status" value="1"/>
</dbReference>
<feature type="region of interest" description="Disordered" evidence="1">
    <location>
        <begin position="1564"/>
        <end position="1598"/>
    </location>
</feature>
<feature type="domain" description="F-box" evidence="3">
    <location>
        <begin position="1044"/>
        <end position="1090"/>
    </location>
</feature>
<dbReference type="PANTHER" id="PTHR22696">
    <property type="entry name" value="E3 UBIQUITIN-PROTEIN LIGASE RNF26"/>
    <property type="match status" value="1"/>
</dbReference>
<name>A0A1V8TDD2_9PEZI</name>
<dbReference type="InterPro" id="IPR001810">
    <property type="entry name" value="F-box_dom"/>
</dbReference>
<feature type="compositionally biased region" description="Low complexity" evidence="1">
    <location>
        <begin position="2007"/>
        <end position="2021"/>
    </location>
</feature>
<keyword evidence="2" id="KW-1133">Transmembrane helix</keyword>
<feature type="transmembrane region" description="Helical" evidence="2">
    <location>
        <begin position="609"/>
        <end position="629"/>
    </location>
</feature>
<feature type="compositionally biased region" description="Low complexity" evidence="1">
    <location>
        <begin position="1564"/>
        <end position="1587"/>
    </location>
</feature>
<reference evidence="5" key="1">
    <citation type="submission" date="2017-03" db="EMBL/GenBank/DDBJ databases">
        <title>Genomes of endolithic fungi from Antarctica.</title>
        <authorList>
            <person name="Coleine C."/>
            <person name="Masonjones S."/>
            <person name="Stajich J.E."/>
        </authorList>
    </citation>
    <scope>NUCLEOTIDE SEQUENCE [LARGE SCALE GENOMIC DNA]</scope>
    <source>
        <strain evidence="5">CCFEE 5527</strain>
    </source>
</reference>
<keyword evidence="5" id="KW-1185">Reference proteome</keyword>
<dbReference type="GO" id="GO:0016567">
    <property type="term" value="P:protein ubiquitination"/>
    <property type="evidence" value="ECO:0007669"/>
    <property type="project" value="TreeGrafter"/>
</dbReference>
<accession>A0A1V8TDD2</accession>
<dbReference type="GO" id="GO:0061630">
    <property type="term" value="F:ubiquitin protein ligase activity"/>
    <property type="evidence" value="ECO:0007669"/>
    <property type="project" value="TreeGrafter"/>
</dbReference>
<gene>
    <name evidence="4" type="ORF">B0A48_04788</name>
</gene>
<evidence type="ECO:0000256" key="1">
    <source>
        <dbReference type="SAM" id="MobiDB-lite"/>
    </source>
</evidence>
<dbReference type="EMBL" id="NAJO01000010">
    <property type="protein sequence ID" value="OQO09390.1"/>
    <property type="molecule type" value="Genomic_DNA"/>
</dbReference>
<dbReference type="Gene3D" id="1.20.1280.50">
    <property type="match status" value="1"/>
</dbReference>
<feature type="compositionally biased region" description="Polar residues" evidence="1">
    <location>
        <begin position="809"/>
        <end position="820"/>
    </location>
</feature>
<dbReference type="InParanoid" id="A0A1V8TDD2"/>
<dbReference type="Pfam" id="PF12937">
    <property type="entry name" value="F-box-like"/>
    <property type="match status" value="1"/>
</dbReference>
<keyword evidence="2" id="KW-0472">Membrane</keyword>
<organism evidence="4 5">
    <name type="scientific">Cryoendolithus antarcticus</name>
    <dbReference type="NCBI Taxonomy" id="1507870"/>
    <lineage>
        <taxon>Eukaryota</taxon>
        <taxon>Fungi</taxon>
        <taxon>Dikarya</taxon>
        <taxon>Ascomycota</taxon>
        <taxon>Pezizomycotina</taxon>
        <taxon>Dothideomycetes</taxon>
        <taxon>Dothideomycetidae</taxon>
        <taxon>Cladosporiales</taxon>
        <taxon>Cladosporiaceae</taxon>
        <taxon>Cryoendolithus</taxon>
    </lineage>
</organism>
<evidence type="ECO:0000313" key="5">
    <source>
        <dbReference type="Proteomes" id="UP000192596"/>
    </source>
</evidence>
<dbReference type="Gene3D" id="2.130.10.10">
    <property type="entry name" value="YVTN repeat-like/Quinoprotein amine dehydrogenase"/>
    <property type="match status" value="1"/>
</dbReference>
<evidence type="ECO:0000256" key="2">
    <source>
        <dbReference type="SAM" id="Phobius"/>
    </source>
</evidence>
<dbReference type="InterPro" id="IPR036047">
    <property type="entry name" value="F-box-like_dom_sf"/>
</dbReference>